<dbReference type="Gene3D" id="2.120.10.30">
    <property type="entry name" value="TolB, C-terminal domain"/>
    <property type="match status" value="1"/>
</dbReference>
<name>A0AA95NIL5_9BURK</name>
<dbReference type="GO" id="GO:0004341">
    <property type="term" value="F:gluconolactonase activity"/>
    <property type="evidence" value="ECO:0007669"/>
    <property type="project" value="TreeGrafter"/>
</dbReference>
<feature type="active site" description="Proton donor/acceptor" evidence="2">
    <location>
        <position position="209"/>
    </location>
</feature>
<dbReference type="Proteomes" id="UP001177769">
    <property type="component" value="Chromosome"/>
</dbReference>
<dbReference type="InterPro" id="IPR011042">
    <property type="entry name" value="6-blade_b-propeller_TolB-like"/>
</dbReference>
<dbReference type="PRINTS" id="PR01790">
    <property type="entry name" value="SMP30FAMILY"/>
</dbReference>
<dbReference type="PANTHER" id="PTHR10907">
    <property type="entry name" value="REGUCALCIN"/>
    <property type="match status" value="1"/>
</dbReference>
<feature type="binding site" evidence="3">
    <location>
        <position position="18"/>
    </location>
    <ligand>
        <name>a divalent metal cation</name>
        <dbReference type="ChEBI" id="CHEBI:60240"/>
    </ligand>
</feature>
<organism evidence="5 6">
    <name type="scientific">Paucibacter sediminis</name>
    <dbReference type="NCBI Taxonomy" id="3019553"/>
    <lineage>
        <taxon>Bacteria</taxon>
        <taxon>Pseudomonadati</taxon>
        <taxon>Pseudomonadota</taxon>
        <taxon>Betaproteobacteria</taxon>
        <taxon>Burkholderiales</taxon>
        <taxon>Sphaerotilaceae</taxon>
        <taxon>Roseateles</taxon>
    </lineage>
</organism>
<evidence type="ECO:0000313" key="5">
    <source>
        <dbReference type="EMBL" id="WIT14248.1"/>
    </source>
</evidence>
<keyword evidence="3" id="KW-0479">Metal-binding</keyword>
<dbReference type="PANTHER" id="PTHR10907:SF47">
    <property type="entry name" value="REGUCALCIN"/>
    <property type="match status" value="1"/>
</dbReference>
<accession>A0AA95NIL5</accession>
<dbReference type="EMBL" id="CP116346">
    <property type="protein sequence ID" value="WIT14248.1"/>
    <property type="molecule type" value="Genomic_DNA"/>
</dbReference>
<evidence type="ECO:0000259" key="4">
    <source>
        <dbReference type="Pfam" id="PF08450"/>
    </source>
</evidence>
<keyword evidence="3" id="KW-0862">Zinc</keyword>
<feature type="binding site" evidence="3">
    <location>
        <position position="109"/>
    </location>
    <ligand>
        <name>substrate</name>
    </ligand>
</feature>
<dbReference type="GO" id="GO:0019853">
    <property type="term" value="P:L-ascorbic acid biosynthetic process"/>
    <property type="evidence" value="ECO:0007669"/>
    <property type="project" value="TreeGrafter"/>
</dbReference>
<evidence type="ECO:0000256" key="1">
    <source>
        <dbReference type="ARBA" id="ARBA00008853"/>
    </source>
</evidence>
<proteinExistence type="inferred from homology"/>
<dbReference type="RefSeq" id="WP_285235376.1">
    <property type="nucleotide sequence ID" value="NZ_CP116346.1"/>
</dbReference>
<protein>
    <submittedName>
        <fullName evidence="5">SMP-30/gluconolactonase/LRE family protein</fullName>
    </submittedName>
</protein>
<reference evidence="5" key="1">
    <citation type="submission" date="2023-01" db="EMBL/GenBank/DDBJ databases">
        <title>Whole genome sequence of Paucibacter sp. S2-9 isolated from pond sediment.</title>
        <authorList>
            <person name="Jung J.Y."/>
        </authorList>
    </citation>
    <scope>NUCLEOTIDE SEQUENCE</scope>
    <source>
        <strain evidence="5">S2-9</strain>
    </source>
</reference>
<dbReference type="InterPro" id="IPR013658">
    <property type="entry name" value="SGL"/>
</dbReference>
<comment type="similarity">
    <text evidence="1">Belongs to the SMP-30/CGR1 family.</text>
</comment>
<feature type="binding site" evidence="3">
    <location>
        <position position="111"/>
    </location>
    <ligand>
        <name>substrate</name>
    </ligand>
</feature>
<dbReference type="GO" id="GO:0005509">
    <property type="term" value="F:calcium ion binding"/>
    <property type="evidence" value="ECO:0007669"/>
    <property type="project" value="TreeGrafter"/>
</dbReference>
<dbReference type="KEGG" id="pais:PFX98_11680"/>
<dbReference type="Pfam" id="PF08450">
    <property type="entry name" value="SGL"/>
    <property type="match status" value="1"/>
</dbReference>
<dbReference type="AlphaFoldDB" id="A0AA95NIL5"/>
<keyword evidence="6" id="KW-1185">Reference proteome</keyword>
<evidence type="ECO:0000256" key="2">
    <source>
        <dbReference type="PIRSR" id="PIRSR605511-1"/>
    </source>
</evidence>
<feature type="domain" description="SMP-30/Gluconolactonase/LRE-like region" evidence="4">
    <location>
        <begin position="16"/>
        <end position="268"/>
    </location>
</feature>
<sequence length="304" mass="32726">MQPERLELALAQGATLGEGLQWHGPSGRWWWTDIEARCIHAWTPGASATLSCRLPDRVGSFAHTRSGGLLLALAKRLVLARLPDAQACGEITLETQDLTPVEPELAGTRSNDGRCDRAGNFVFGTLSEARPREAVGGFYQYSARHGLRRLALPAVAIANSICFSPDGTRMYYCDTTSRSIMQCDYDAERAAVAQPRLFTRVARAHGWPDGAVIDAEGCLWNAQWGGASVARYAPDGRLLGYAEVPVPNPSCPALGGPQGDWLLVTTARQELAPAELLAHPLSGSLFGGRCAAGLYLPEPLFRDA</sequence>
<comment type="cofactor">
    <cofactor evidence="3">
        <name>Zn(2+)</name>
        <dbReference type="ChEBI" id="CHEBI:29105"/>
    </cofactor>
    <text evidence="3">Binds 1 divalent metal cation per subunit.</text>
</comment>
<dbReference type="InterPro" id="IPR005511">
    <property type="entry name" value="SMP-30"/>
</dbReference>
<feature type="binding site" evidence="3">
    <location>
        <position position="159"/>
    </location>
    <ligand>
        <name>a divalent metal cation</name>
        <dbReference type="ChEBI" id="CHEBI:60240"/>
    </ligand>
</feature>
<feature type="binding site" evidence="3">
    <location>
        <position position="209"/>
    </location>
    <ligand>
        <name>a divalent metal cation</name>
        <dbReference type="ChEBI" id="CHEBI:60240"/>
    </ligand>
</feature>
<evidence type="ECO:0000256" key="3">
    <source>
        <dbReference type="PIRSR" id="PIRSR605511-2"/>
    </source>
</evidence>
<gene>
    <name evidence="5" type="ORF">PFX98_11680</name>
</gene>
<evidence type="ECO:0000313" key="6">
    <source>
        <dbReference type="Proteomes" id="UP001177769"/>
    </source>
</evidence>
<dbReference type="SUPFAM" id="SSF63829">
    <property type="entry name" value="Calcium-dependent phosphotriesterase"/>
    <property type="match status" value="1"/>
</dbReference>